<dbReference type="SMART" id="SM00181">
    <property type="entry name" value="EGF"/>
    <property type="match status" value="4"/>
</dbReference>
<dbReference type="PANTHER" id="PTHR46730">
    <property type="entry name" value="POLYCYSTIN-1"/>
    <property type="match status" value="1"/>
</dbReference>
<comment type="caution">
    <text evidence="6">Lacks conserved residue(s) required for the propagation of feature annotation.</text>
</comment>
<evidence type="ECO:0000259" key="9">
    <source>
        <dbReference type="PROSITE" id="PS50026"/>
    </source>
</evidence>
<keyword evidence="4 8" id="KW-1133">Transmembrane helix</keyword>
<feature type="transmembrane region" description="Helical" evidence="8">
    <location>
        <begin position="2658"/>
        <end position="2678"/>
    </location>
</feature>
<feature type="compositionally biased region" description="Basic and acidic residues" evidence="7">
    <location>
        <begin position="775"/>
        <end position="787"/>
    </location>
</feature>
<organism evidence="10 11">
    <name type="scientific">Cymbomonas tetramitiformis</name>
    <dbReference type="NCBI Taxonomy" id="36881"/>
    <lineage>
        <taxon>Eukaryota</taxon>
        <taxon>Viridiplantae</taxon>
        <taxon>Chlorophyta</taxon>
        <taxon>Pyramimonadophyceae</taxon>
        <taxon>Pyramimonadales</taxon>
        <taxon>Pyramimonadaceae</taxon>
        <taxon>Cymbomonas</taxon>
    </lineage>
</organism>
<reference evidence="10 11" key="1">
    <citation type="journal article" date="2015" name="Genome Biol. Evol.">
        <title>Comparative Genomics of a Bacterivorous Green Alga Reveals Evolutionary Causalities and Consequences of Phago-Mixotrophic Mode of Nutrition.</title>
        <authorList>
            <person name="Burns J.A."/>
            <person name="Paasch A."/>
            <person name="Narechania A."/>
            <person name="Kim E."/>
        </authorList>
    </citation>
    <scope>NUCLEOTIDE SEQUENCE [LARGE SCALE GENOMIC DNA]</scope>
    <source>
        <strain evidence="10 11">PLY_AMNH</strain>
    </source>
</reference>
<feature type="region of interest" description="Disordered" evidence="7">
    <location>
        <begin position="1965"/>
        <end position="1987"/>
    </location>
</feature>
<dbReference type="Pfam" id="PF02010">
    <property type="entry name" value="REJ"/>
    <property type="match status" value="1"/>
</dbReference>
<name>A0AAE0LC95_9CHLO</name>
<feature type="compositionally biased region" description="Low complexity" evidence="7">
    <location>
        <begin position="755"/>
        <end position="766"/>
    </location>
</feature>
<feature type="transmembrane region" description="Helical" evidence="8">
    <location>
        <begin position="2566"/>
        <end position="2587"/>
    </location>
</feature>
<keyword evidence="6" id="KW-0245">EGF-like domain</keyword>
<feature type="region of interest" description="Disordered" evidence="7">
    <location>
        <begin position="755"/>
        <end position="787"/>
    </location>
</feature>
<evidence type="ECO:0000256" key="6">
    <source>
        <dbReference type="PROSITE-ProRule" id="PRU00076"/>
    </source>
</evidence>
<dbReference type="GO" id="GO:0005261">
    <property type="term" value="F:monoatomic cation channel activity"/>
    <property type="evidence" value="ECO:0007669"/>
    <property type="project" value="TreeGrafter"/>
</dbReference>
<dbReference type="PROSITE" id="PS50026">
    <property type="entry name" value="EGF_3"/>
    <property type="match status" value="1"/>
</dbReference>
<accession>A0AAE0LC95</accession>
<keyword evidence="5 8" id="KW-0472">Membrane</keyword>
<feature type="domain" description="EGF-like" evidence="9">
    <location>
        <begin position="231"/>
        <end position="273"/>
    </location>
</feature>
<dbReference type="Gene3D" id="2.10.25.10">
    <property type="entry name" value="Laminin"/>
    <property type="match status" value="1"/>
</dbReference>
<evidence type="ECO:0000313" key="11">
    <source>
        <dbReference type="Proteomes" id="UP001190700"/>
    </source>
</evidence>
<dbReference type="InterPro" id="IPR000742">
    <property type="entry name" value="EGF"/>
</dbReference>
<feature type="region of interest" description="Disordered" evidence="7">
    <location>
        <begin position="2084"/>
        <end position="2108"/>
    </location>
</feature>
<comment type="subcellular location">
    <subcellularLocation>
        <location evidence="1">Membrane</location>
    </subcellularLocation>
</comment>
<evidence type="ECO:0000313" key="10">
    <source>
        <dbReference type="EMBL" id="KAK3279515.1"/>
    </source>
</evidence>
<keyword evidence="3" id="KW-0677">Repeat</keyword>
<evidence type="ECO:0000256" key="2">
    <source>
        <dbReference type="ARBA" id="ARBA00022692"/>
    </source>
</evidence>
<feature type="compositionally biased region" description="Basic and acidic residues" evidence="7">
    <location>
        <begin position="1105"/>
        <end position="1120"/>
    </location>
</feature>
<proteinExistence type="predicted"/>
<dbReference type="GO" id="GO:0005886">
    <property type="term" value="C:plasma membrane"/>
    <property type="evidence" value="ECO:0007669"/>
    <property type="project" value="TreeGrafter"/>
</dbReference>
<dbReference type="InterPro" id="IPR002859">
    <property type="entry name" value="PKD/REJ-like"/>
</dbReference>
<feature type="transmembrane region" description="Helical" evidence="8">
    <location>
        <begin position="2523"/>
        <end position="2545"/>
    </location>
</feature>
<dbReference type="Proteomes" id="UP001190700">
    <property type="component" value="Unassembled WGS sequence"/>
</dbReference>
<evidence type="ECO:0000256" key="4">
    <source>
        <dbReference type="ARBA" id="ARBA00022989"/>
    </source>
</evidence>
<protein>
    <recommendedName>
        <fullName evidence="9">EGF-like domain-containing protein</fullName>
    </recommendedName>
</protein>
<feature type="region of interest" description="Disordered" evidence="7">
    <location>
        <begin position="2006"/>
        <end position="2046"/>
    </location>
</feature>
<gene>
    <name evidence="10" type="ORF">CYMTET_12610</name>
</gene>
<evidence type="ECO:0000256" key="7">
    <source>
        <dbReference type="SAM" id="MobiDB-lite"/>
    </source>
</evidence>
<dbReference type="GO" id="GO:0006816">
    <property type="term" value="P:calcium ion transport"/>
    <property type="evidence" value="ECO:0007669"/>
    <property type="project" value="TreeGrafter"/>
</dbReference>
<dbReference type="EMBL" id="LGRX02004820">
    <property type="protein sequence ID" value="KAK3279515.1"/>
    <property type="molecule type" value="Genomic_DNA"/>
</dbReference>
<feature type="region of interest" description="Disordered" evidence="7">
    <location>
        <begin position="1406"/>
        <end position="1432"/>
    </location>
</feature>
<feature type="transmembrane region" description="Helical" evidence="8">
    <location>
        <begin position="2436"/>
        <end position="2455"/>
    </location>
</feature>
<feature type="compositionally biased region" description="Low complexity" evidence="7">
    <location>
        <begin position="2035"/>
        <end position="2044"/>
    </location>
</feature>
<dbReference type="PANTHER" id="PTHR46730:SF1">
    <property type="entry name" value="PLAT DOMAIN-CONTAINING PROTEIN"/>
    <property type="match status" value="1"/>
</dbReference>
<evidence type="ECO:0000256" key="3">
    <source>
        <dbReference type="ARBA" id="ARBA00022737"/>
    </source>
</evidence>
<sequence>MIGSLDTYCLPITKCEHDNGGCSILTTCTTDTAAHGGLEQTCGECPEGYAGTGATGCIDEDGCQAAMGPGIETCFAGGCVDVAAPGTGYVCAPCPAGMTCEDIPAPGVGRICGECPSGFRSAADGAECVDVDECEEEPNGGCWTSSEDPGLRTSCVNVHGASYCTACPTVDGRAYLGTGETGCRLPEISCDMRNGGCDQLTTCIQDSADSPPKCDACPPGLSGSGDSACMDTDGCAVEPCFPGVDCVDIPAPGVGRTCQSCPEGYRGDGSSCELCTMTLDMDPAMSTIVDGRVKRTVENQLAALFGGLNAPDCIFSQGVKYLWRGASSNGFVMNLDSDINRHETLLLYLPEGTLTTQVRYAMQLTATLKGNSKVTAAVATQFFVISQPLVVLIQGGAVKTGEGLPVEIDASDSYDPDEAEGEMTFRWTCVRNNGNVTSIRTIDNYCRDVTGQLLSPSNLIGPRLSLTLQGSTEGSEYRLMCVVTKRLRSADASTFLIIVLGELPVPAITPLRLRRHDAGTKLTLTSQVVSARPESLSLSWTVKPADSAAPAIANLTEAASTSLDSFYLVIKPDMLAEGSLYRFELSVADANGAAWVSMHVATNSPPHSGKLRITPTEGLMYETEFAHEGSGWDDRPDDMPLWYQLRYEVVGASSGDSTPAMLTQWQPSSRFQQLVATAGLEEHLHQVTIHLFVKDSLGALASAAHNLTVKALAFENAAARVRYVGDMLDEAMQELNNGQDPCDTVLSMASLLSASSPSSSQNLSASVERGRRRSLQTDDLHSRDHEQAEVGGSLINATEEAEVALKASQAHRETMMHLSREAWIGLLPKTADTITRVAELLASVAQAPAQLTAVSRSDLLMLGESLVDRTRTQSATTTSSSHSSRVPQLSLQGAQAIADGLSGATLSVAGLSSQNEEVTAAVDVLRGVAFSAMQHMVPGEQPAVVASSALSSVAQCDDLRSDTARLFSEPLESPSGVAVTFPRSLAGALLEGSSDEAAGVVYTALVSSLIDPHRNTTAGVNRQGGKSSSIPLLSSGELTSSFVVSNVTSISLYNGAREENVVTVRGLEEAFTFTLAFRPPCEQDGLRLDGSDTIGSQLFSPDGEDVSRATKADAESRGDTEPAAVDTYAQCAFFSGITREEAVRATTEIGWGYYSTEGCTTLPNPIPPGTAVFWREMNVSVLDDLLEAAWGMANTSLLVNCREVWVDGEAPAGDALAMGTPSKPLRTYVGDGCGISDPGNEAECWWDWSRQAFVGPGCVWIDNLGCMCTHLTDFAAAQSTRFGSRDAPTDLAVFQTSDAANLSFSGVAKSTVLLSILGIFMLGAGLMFCISNGFHNRERMQLLVTLVNPIGGTFRSLDGVWSWSLVDDVNVFQHRTRSWSGKSTTAPQDTDDAAINITTSGGSRPVVADVGVPTTASTTGPRVGTRRTRRMSLGESVAQLATSMDAEREGNSYIGTDDDASKGNIHRNSIVNANQGAKKINLSRMECAPTISEGDCQPRDVQQHARRVMIADEHPGGEISSSPPASRSRRQATQVIQVQVDAAGGGEPTCRLSSPHPRKSGDVATAAAVSSTPGEDNYAQAAPFRAIAHDPPHVDTLLAVMQEYDRDRTPHSATFEIGTNKSNVLDCHSTGGVAVTEAYSSLQAAINHAAKYTWDSDDTYIDFFGVNDGIENTRIKFSSDSCAVHKFNELAALALNVAQRSSTMTTAALMSSPVDNRASALSCQMRRENNSPSGLIDRYTGMVRTPDKTINHDTAVSWDPHQQQRHCSLIGLWHFGSSLFRSLWQSVRPVNSTHHRQVRRCDHMMGASDTLGNDAMSEDGPSRPSIARPTNVARNRFTFVKNKIRVLNARALFKALKINIFRLQLCIPLDYLEQLALDFQDAKNARTTTPEIVPEGSDMSISTADATAELLTHAVATLQDSSAPIALQQRNGKEDEAVCSRNYLEGEKINADTSSFACTSSQLIGPRHSYTPDTSGVDGDEDDDHVHTSAQPVTEAAVAGVIEPATVGGDNHDHQQRKISRPGAMSLRQMLPKGSSPSFKSSSSWKRDGFSKNMNLFKTSVSVKQLQRHQSSRKSISAVIARNMQNDDSRDSKSAGTPQKLLSAGDNLSHDDNTAHCETLPVERMLGTAMVHAFLGMNSILSKQDLTMQSTQASNMPWQMPCDRPFSWYVNTLKVLVDSIKTVGWYQRSHLWNLLFLQRSDGSYKMSVHLATVLKSGRPLEDLMINPVASFDFEVLERSMPSELIMGALNLEDATLKAVSDNRTLVGTRTMDPSPDLSTARDLWATILVVQCLRTYPFTWIENPDEPPWRQVTIQSKSEQYIAGQCQQHPALQSHIPELEGIAREYTQMWRNKHETRIADMYSDHQLSLASITETSARSFRQRLGRVLKPEIRAANLVRSWRTSLKHTFIRVAKGHPLTAIFLVTATEPFTRSDRILVQANTFICMLLFAVWFFYSKAVNCCRELRTLLSCPSSSDVDSACLGFLTCAELAVGESDGGAPEELLMGGAFLCTAFPQSTYADRIWMAFIMIGILTPLTLMLSRLFILAANANIPNNWEIREVPKKGIGSAGIATAALQTVLLTIYAIFFKFEKMNKAIAVTFVAVIGAIVKSSKVQAAIGIICCCCFTSGATSRNHPRVDLPTERAELHPRIHVNMQHIAYGVIIVLWFVISWTLFTYASLLRNMMSAKAENEFLTMWAVAFGLGLFGVETLQIIFIQIFASVIGEKLQRGWKKGEGV</sequence>
<evidence type="ECO:0000256" key="8">
    <source>
        <dbReference type="SAM" id="Phobius"/>
    </source>
</evidence>
<evidence type="ECO:0000256" key="5">
    <source>
        <dbReference type="ARBA" id="ARBA00023136"/>
    </source>
</evidence>
<keyword evidence="2 8" id="KW-0812">Transmembrane</keyword>
<keyword evidence="11" id="KW-1185">Reference proteome</keyword>
<comment type="caution">
    <text evidence="10">The sequence shown here is derived from an EMBL/GenBank/DDBJ whole genome shotgun (WGS) entry which is preliminary data.</text>
</comment>
<feature type="transmembrane region" description="Helical" evidence="8">
    <location>
        <begin position="2698"/>
        <end position="2723"/>
    </location>
</feature>
<evidence type="ECO:0000256" key="1">
    <source>
        <dbReference type="ARBA" id="ARBA00004370"/>
    </source>
</evidence>
<feature type="region of interest" description="Disordered" evidence="7">
    <location>
        <begin position="1097"/>
        <end position="1121"/>
    </location>
</feature>